<dbReference type="Proteomes" id="UP000498980">
    <property type="component" value="Unassembled WGS sequence"/>
</dbReference>
<reference evidence="1 2" key="1">
    <citation type="submission" date="2020-05" db="EMBL/GenBank/DDBJ databases">
        <title>Whole genome shotgun sequence of Streptomyces fulvorobeus NBRC 15897.</title>
        <authorList>
            <person name="Komaki H."/>
            <person name="Tamura T."/>
        </authorList>
    </citation>
    <scope>NUCLEOTIDE SEQUENCE [LARGE SCALE GENOMIC DNA]</scope>
    <source>
        <strain evidence="1 2">NBRC 15897</strain>
    </source>
</reference>
<proteinExistence type="predicted"/>
<accession>A0A7J0CFH7</accession>
<sequence>MELTTSGSTDRHPAGAAVWKAARAGAGSWRVAPPPSRRRVPGGPFVDAATLEGGRRAGDLCGARPGSGFGTGRYRTTICEDIARGNLTAIRVAWLNAGGGPMGAAELATSVRVSIRCGDEAAAEDLEWSTAPLRLLRTARPWRTFR</sequence>
<dbReference type="EMBL" id="BLWC01000001">
    <property type="protein sequence ID" value="GFN01236.1"/>
    <property type="molecule type" value="Genomic_DNA"/>
</dbReference>
<comment type="caution">
    <text evidence="1">The sequence shown here is derived from an EMBL/GenBank/DDBJ whole genome shotgun (WGS) entry which is preliminary data.</text>
</comment>
<evidence type="ECO:0000313" key="1">
    <source>
        <dbReference type="EMBL" id="GFN01236.1"/>
    </source>
</evidence>
<dbReference type="AlphaFoldDB" id="A0A7J0CFH7"/>
<protein>
    <submittedName>
        <fullName evidence="1">Uncharacterized protein</fullName>
    </submittedName>
</protein>
<evidence type="ECO:0000313" key="2">
    <source>
        <dbReference type="Proteomes" id="UP000498980"/>
    </source>
</evidence>
<name>A0A7J0CFH7_9ACTN</name>
<gene>
    <name evidence="1" type="ORF">Sfulv_60460</name>
</gene>
<organism evidence="1 2">
    <name type="scientific">Streptomyces fulvorobeus</name>
    <dbReference type="NCBI Taxonomy" id="284028"/>
    <lineage>
        <taxon>Bacteria</taxon>
        <taxon>Bacillati</taxon>
        <taxon>Actinomycetota</taxon>
        <taxon>Actinomycetes</taxon>
        <taxon>Kitasatosporales</taxon>
        <taxon>Streptomycetaceae</taxon>
        <taxon>Streptomyces</taxon>
    </lineage>
</organism>
<keyword evidence="2" id="KW-1185">Reference proteome</keyword>